<comment type="function">
    <text evidence="9">Catalyzes the conversion of 7,8-dihydroneopterin to 6-hydroxymethyl-7,8-dihydropterin.</text>
</comment>
<evidence type="ECO:0000256" key="7">
    <source>
        <dbReference type="ARBA" id="ARBA00022840"/>
    </source>
</evidence>
<dbReference type="Pfam" id="PF01288">
    <property type="entry name" value="HPPK"/>
    <property type="match status" value="1"/>
</dbReference>
<keyword evidence="12" id="KW-1185">Reference proteome</keyword>
<dbReference type="InterPro" id="IPR006157">
    <property type="entry name" value="FolB_dom"/>
</dbReference>
<dbReference type="InterPro" id="IPR000550">
    <property type="entry name" value="Hppk"/>
</dbReference>
<dbReference type="GO" id="GO:0004150">
    <property type="term" value="F:dihydroneopterin aldolase activity"/>
    <property type="evidence" value="ECO:0007669"/>
    <property type="project" value="UniProtKB-UniRule"/>
</dbReference>
<dbReference type="InterPro" id="IPR006156">
    <property type="entry name" value="Dihydroneopterin_aldolase"/>
</dbReference>
<gene>
    <name evidence="11" type="primary">folK</name>
    <name evidence="11" type="ORF">KDK92_12990</name>
</gene>
<reference evidence="11" key="2">
    <citation type="submission" date="2021-04" db="EMBL/GenBank/DDBJ databases">
        <authorList>
            <person name="Dong X."/>
        </authorList>
    </citation>
    <scope>NUCLEOTIDE SEQUENCE</scope>
    <source>
        <strain evidence="11">ZWT</strain>
    </source>
</reference>
<keyword evidence="7" id="KW-0067">ATP-binding</keyword>
<proteinExistence type="inferred from homology"/>
<dbReference type="SMART" id="SM00905">
    <property type="entry name" value="FolB"/>
    <property type="match status" value="1"/>
</dbReference>
<dbReference type="Proteomes" id="UP001056429">
    <property type="component" value="Unassembled WGS sequence"/>
</dbReference>
<evidence type="ECO:0000259" key="10">
    <source>
        <dbReference type="PROSITE" id="PS00794"/>
    </source>
</evidence>
<dbReference type="SUPFAM" id="SSF55620">
    <property type="entry name" value="Tetrahydrobiopterin biosynthesis enzymes-like"/>
    <property type="match status" value="1"/>
</dbReference>
<sequence>MDKIIIKDLEVYGNHGVYEEENKLGQRFLISFELHLDLRKAGMTDELEASVHYGELCHKITDLFKKENHKLLEKCCEMMAEFVLNEYEMVRGVKVLLKKPWAPIGLPVEYPAVEIFREKHIAYIGVGANMGDKLKNINDAEEIINSSNHTKILRRAEIIETEPFGGVEQDTFMNTAFEIETLLTPIELLNFMLDVEKQLKRERIIRWGPRTLDLDVLFYDDIISEDERVIIPHPGIPERIFVLEPMCELAPYKVHPLLRKRMVDLKKELEK</sequence>
<comment type="catalytic activity">
    <reaction evidence="9">
        <text>7,8-dihydroneopterin = 6-hydroxymethyl-7,8-dihydropterin + glycolaldehyde</text>
        <dbReference type="Rhea" id="RHEA:10540"/>
        <dbReference type="ChEBI" id="CHEBI:17001"/>
        <dbReference type="ChEBI" id="CHEBI:17071"/>
        <dbReference type="ChEBI" id="CHEBI:44841"/>
        <dbReference type="EC" id="4.1.2.25"/>
    </reaction>
</comment>
<dbReference type="NCBIfam" id="TIGR00525">
    <property type="entry name" value="folB"/>
    <property type="match status" value="1"/>
</dbReference>
<dbReference type="EC" id="4.1.2.25" evidence="9"/>
<evidence type="ECO:0000313" key="11">
    <source>
        <dbReference type="EMBL" id="MCM1990641.1"/>
    </source>
</evidence>
<comment type="similarity">
    <text evidence="9">Belongs to the DHNA family.</text>
</comment>
<dbReference type="EC" id="2.7.6.3" evidence="9"/>
<dbReference type="InterPro" id="IPR043133">
    <property type="entry name" value="GTP-CH-I_C/QueF"/>
</dbReference>
<evidence type="ECO:0000256" key="9">
    <source>
        <dbReference type="RuleBase" id="RU362079"/>
    </source>
</evidence>
<protein>
    <recommendedName>
        <fullName evidence="9">Bifunctional folate synthesis protein</fullName>
    </recommendedName>
    <domain>
        <recommendedName>
            <fullName evidence="9">Dihydroneopterin aldolase</fullName>
            <shortName evidence="9">DHNA</shortName>
            <ecNumber evidence="9">4.1.2.25</ecNumber>
        </recommendedName>
        <alternativeName>
            <fullName evidence="9">7,8-dihydroneopterin aldolase</fullName>
        </alternativeName>
    </domain>
    <domain>
        <recommendedName>
            <fullName evidence="9">2-amino-4-hydroxy-6-hydroxymethyldihydropteridine pyrophosphokinase</fullName>
            <ecNumber evidence="9">2.7.6.3</ecNumber>
        </recommendedName>
        <alternativeName>
            <fullName evidence="9">6-hydroxymethyl-7,8-dihydropterin pyrophosphokinase</fullName>
            <shortName evidence="9">PPPK</shortName>
        </alternativeName>
        <alternativeName>
            <fullName evidence="9">7,8-dihydro-6-hydroxymethylpterin pyrophosphokinase</fullName>
            <shortName evidence="9">HPPK</shortName>
        </alternativeName>
    </domain>
</protein>
<dbReference type="InterPro" id="IPR035907">
    <property type="entry name" value="Hppk_sf"/>
</dbReference>
<dbReference type="Gene3D" id="3.30.70.560">
    <property type="entry name" value="7,8-Dihydro-6-hydroxymethylpterin-pyrophosphokinase HPPK"/>
    <property type="match status" value="1"/>
</dbReference>
<dbReference type="GO" id="GO:0003848">
    <property type="term" value="F:2-amino-4-hydroxy-6-hydroxymethyldihydropteridine diphosphokinase activity"/>
    <property type="evidence" value="ECO:0007669"/>
    <property type="project" value="UniProtKB-EC"/>
</dbReference>
<keyword evidence="6" id="KW-0418">Kinase</keyword>
<evidence type="ECO:0000256" key="5">
    <source>
        <dbReference type="ARBA" id="ARBA00022741"/>
    </source>
</evidence>
<dbReference type="NCBIfam" id="TIGR00526">
    <property type="entry name" value="folB_dom"/>
    <property type="match status" value="1"/>
</dbReference>
<keyword evidence="5" id="KW-0547">Nucleotide-binding</keyword>
<comment type="pathway">
    <text evidence="2">Cofactor biosynthesis; tetrahydrofolate biosynthesis; 2-amino-4-hydroxy-6-hydroxymethyl-7,8-dihydropteridine diphosphate from 7,8-dihydroneopterin triphosphate: step 4/4.</text>
</comment>
<keyword evidence="4 11" id="KW-0808">Transferase</keyword>
<dbReference type="RefSeq" id="WP_250859733.1">
    <property type="nucleotide sequence ID" value="NZ_JAGSOJ010000002.1"/>
</dbReference>
<comment type="catalytic activity">
    <reaction evidence="1">
        <text>6-hydroxymethyl-7,8-dihydropterin + ATP = (7,8-dihydropterin-6-yl)methyl diphosphate + AMP + H(+)</text>
        <dbReference type="Rhea" id="RHEA:11412"/>
        <dbReference type="ChEBI" id="CHEBI:15378"/>
        <dbReference type="ChEBI" id="CHEBI:30616"/>
        <dbReference type="ChEBI" id="CHEBI:44841"/>
        <dbReference type="ChEBI" id="CHEBI:72950"/>
        <dbReference type="ChEBI" id="CHEBI:456215"/>
        <dbReference type="EC" id="2.7.6.3"/>
    </reaction>
</comment>
<evidence type="ECO:0000313" key="12">
    <source>
        <dbReference type="Proteomes" id="UP001056429"/>
    </source>
</evidence>
<dbReference type="GO" id="GO:0046656">
    <property type="term" value="P:folic acid biosynthetic process"/>
    <property type="evidence" value="ECO:0007669"/>
    <property type="project" value="UniProtKB-UniRule"/>
</dbReference>
<evidence type="ECO:0000256" key="8">
    <source>
        <dbReference type="ARBA" id="ARBA00022909"/>
    </source>
</evidence>
<dbReference type="Pfam" id="PF02152">
    <property type="entry name" value="FolB"/>
    <property type="match status" value="1"/>
</dbReference>
<keyword evidence="9" id="KW-0456">Lyase</keyword>
<evidence type="ECO:0000256" key="1">
    <source>
        <dbReference type="ARBA" id="ARBA00000198"/>
    </source>
</evidence>
<dbReference type="PANTHER" id="PTHR43071">
    <property type="entry name" value="2-AMINO-4-HYDROXY-6-HYDROXYMETHYLDIHYDROPTERIDINE PYROPHOSPHOKINASE"/>
    <property type="match status" value="1"/>
</dbReference>
<organism evidence="11 12">
    <name type="scientific">Oceanirhabdus seepicola</name>
    <dbReference type="NCBI Taxonomy" id="2828781"/>
    <lineage>
        <taxon>Bacteria</taxon>
        <taxon>Bacillati</taxon>
        <taxon>Bacillota</taxon>
        <taxon>Clostridia</taxon>
        <taxon>Eubacteriales</taxon>
        <taxon>Clostridiaceae</taxon>
        <taxon>Oceanirhabdus</taxon>
    </lineage>
</organism>
<feature type="domain" description="7,8-dihydro-6-hydroxymethylpterin-pyrophosphokinase" evidence="10">
    <location>
        <begin position="206"/>
        <end position="217"/>
    </location>
</feature>
<comment type="caution">
    <text evidence="11">The sequence shown here is derived from an EMBL/GenBank/DDBJ whole genome shotgun (WGS) entry which is preliminary data.</text>
</comment>
<dbReference type="CDD" id="cd00483">
    <property type="entry name" value="HPPK"/>
    <property type="match status" value="1"/>
</dbReference>
<dbReference type="PROSITE" id="PS00794">
    <property type="entry name" value="HPPK"/>
    <property type="match status" value="1"/>
</dbReference>
<dbReference type="CDD" id="cd00534">
    <property type="entry name" value="DHNA_DHNTPE"/>
    <property type="match status" value="1"/>
</dbReference>
<dbReference type="EMBL" id="JAGSOJ010000002">
    <property type="protein sequence ID" value="MCM1990641.1"/>
    <property type="molecule type" value="Genomic_DNA"/>
</dbReference>
<dbReference type="Gene3D" id="3.30.1130.10">
    <property type="match status" value="1"/>
</dbReference>
<dbReference type="SUPFAM" id="SSF55083">
    <property type="entry name" value="6-hydroxymethyl-7,8-dihydropterin pyrophosphokinase, HPPK"/>
    <property type="match status" value="1"/>
</dbReference>
<dbReference type="AlphaFoldDB" id="A0A9J6P3K4"/>
<evidence type="ECO:0000256" key="4">
    <source>
        <dbReference type="ARBA" id="ARBA00022679"/>
    </source>
</evidence>
<name>A0A9J6P3K4_9CLOT</name>
<evidence type="ECO:0000256" key="3">
    <source>
        <dbReference type="ARBA" id="ARBA00009640"/>
    </source>
</evidence>
<keyword evidence="8 9" id="KW-0289">Folate biosynthesis</keyword>
<comment type="pathway">
    <text evidence="9">Cofactor biosynthesis; tetrahydrofolate biosynthesis; 2-amino-4-hydroxy-6-hydroxymethyl-7,8-dihydropteridine diphosphate from 7,8-dihydroneopterin triphosphate: step 3/4.</text>
</comment>
<dbReference type="GO" id="GO:0005524">
    <property type="term" value="F:ATP binding"/>
    <property type="evidence" value="ECO:0007669"/>
    <property type="project" value="UniProtKB-KW"/>
</dbReference>
<evidence type="ECO:0000256" key="6">
    <source>
        <dbReference type="ARBA" id="ARBA00022777"/>
    </source>
</evidence>
<dbReference type="NCBIfam" id="TIGR01498">
    <property type="entry name" value="folK"/>
    <property type="match status" value="1"/>
</dbReference>
<reference evidence="11" key="1">
    <citation type="journal article" date="2021" name="mSystems">
        <title>Bacteria and Archaea Synergistically Convert Glycine Betaine to Biogenic Methane in the Formosa Cold Seep of the South China Sea.</title>
        <authorList>
            <person name="Li L."/>
            <person name="Zhang W."/>
            <person name="Zhang S."/>
            <person name="Song L."/>
            <person name="Sun Q."/>
            <person name="Zhang H."/>
            <person name="Xiang H."/>
            <person name="Dong X."/>
        </authorList>
    </citation>
    <scope>NUCLEOTIDE SEQUENCE</scope>
    <source>
        <strain evidence="11">ZWT</strain>
    </source>
</reference>
<accession>A0A9J6P3K4</accession>
<comment type="similarity">
    <text evidence="3">In the N-terminal section; belongs to the DHNA family.</text>
</comment>
<evidence type="ECO:0000256" key="2">
    <source>
        <dbReference type="ARBA" id="ARBA00005051"/>
    </source>
</evidence>
<dbReference type="PANTHER" id="PTHR43071:SF1">
    <property type="entry name" value="2-AMINO-4-HYDROXY-6-HYDROXYMETHYLDIHYDROPTERIDINE PYROPHOSPHOKINASE"/>
    <property type="match status" value="1"/>
</dbReference>
<dbReference type="GO" id="GO:0016301">
    <property type="term" value="F:kinase activity"/>
    <property type="evidence" value="ECO:0007669"/>
    <property type="project" value="UniProtKB-KW"/>
</dbReference>
<dbReference type="GO" id="GO:0046654">
    <property type="term" value="P:tetrahydrofolate biosynthetic process"/>
    <property type="evidence" value="ECO:0007669"/>
    <property type="project" value="UniProtKB-UniRule"/>
</dbReference>